<reference evidence="2 3" key="1">
    <citation type="journal article" date="2016" name="Genome Announc.">
        <title>Complete Genome and Plasmid Sequences for Rhodococcus fascians D188 and Draft Sequences for Rhodococcus Isolates PBTS 1 and PBTS 2.</title>
        <authorList>
            <person name="Stamler R.A."/>
            <person name="Vereecke D."/>
            <person name="Zhang Y."/>
            <person name="Schilkey F."/>
            <person name="Devitt N."/>
            <person name="Randall J.J."/>
        </authorList>
    </citation>
    <scope>NUCLEOTIDE SEQUENCE [LARGE SCALE GENOMIC DNA]</scope>
    <source>
        <strain evidence="2 3">PBTS2</strain>
    </source>
</reference>
<protein>
    <submittedName>
        <fullName evidence="2">Aminoacyl carrier protein</fullName>
    </submittedName>
</protein>
<dbReference type="PROSITE" id="PS50075">
    <property type="entry name" value="CARRIER"/>
    <property type="match status" value="1"/>
</dbReference>
<evidence type="ECO:0000313" key="2">
    <source>
        <dbReference type="EMBL" id="AMY23587.1"/>
    </source>
</evidence>
<sequence>METLSTQFDARIRDVLDKLGKMPVAASDIDSASDLYDSGLTSHASVNVMIGLEDEFDIEFPDSMLQKSTFASIDAIAAAVAQLAG</sequence>
<dbReference type="EMBL" id="CP015220">
    <property type="protein sequence ID" value="AMY23587.1"/>
    <property type="molecule type" value="Genomic_DNA"/>
</dbReference>
<dbReference type="SUPFAM" id="SSF47336">
    <property type="entry name" value="ACP-like"/>
    <property type="match status" value="1"/>
</dbReference>
<proteinExistence type="predicted"/>
<reference evidence="3" key="2">
    <citation type="submission" date="2016-04" db="EMBL/GenBank/DDBJ databases">
        <title>Complete Genome and Plasmid Sequences for Rhodococcus fascians D188 and Draft Sequences for Rhodococcus spp. Isolates PBTS 1 and PBTS 2.</title>
        <authorList>
            <person name="Stamer R."/>
            <person name="Vereecke D."/>
            <person name="Zhang Y."/>
            <person name="Schilkey F."/>
            <person name="Devitt N."/>
            <person name="Randall J."/>
        </authorList>
    </citation>
    <scope>NUCLEOTIDE SEQUENCE [LARGE SCALE GENOMIC DNA]</scope>
    <source>
        <strain evidence="3">PBTS2</strain>
    </source>
</reference>
<dbReference type="InterPro" id="IPR009081">
    <property type="entry name" value="PP-bd_ACP"/>
</dbReference>
<accession>A0A143QMI4</accession>
<dbReference type="RefSeq" id="WP_027495629.1">
    <property type="nucleotide sequence ID" value="NZ_CP015220.1"/>
</dbReference>
<dbReference type="NCBIfam" id="NF005480">
    <property type="entry name" value="PRK07081.1"/>
    <property type="match status" value="1"/>
</dbReference>
<dbReference type="InterPro" id="IPR036736">
    <property type="entry name" value="ACP-like_sf"/>
</dbReference>
<feature type="domain" description="Carrier" evidence="1">
    <location>
        <begin position="6"/>
        <end position="84"/>
    </location>
</feature>
<evidence type="ECO:0000259" key="1">
    <source>
        <dbReference type="PROSITE" id="PS50075"/>
    </source>
</evidence>
<keyword evidence="3" id="KW-1185">Reference proteome</keyword>
<dbReference type="Pfam" id="PF00550">
    <property type="entry name" value="PP-binding"/>
    <property type="match status" value="1"/>
</dbReference>
<evidence type="ECO:0000313" key="3">
    <source>
        <dbReference type="Proteomes" id="UP000076038"/>
    </source>
</evidence>
<dbReference type="KEGG" id="rhs:A3Q41_02285"/>
<dbReference type="PATRIC" id="fig|1653479.3.peg.2315"/>
<dbReference type="OrthoDB" id="7284767at2"/>
<accession>A0A260U8A2</accession>
<dbReference type="AlphaFoldDB" id="A0A143QMI4"/>
<gene>
    <name evidence="2" type="ORF">A3Q41_02285</name>
</gene>
<dbReference type="Gene3D" id="1.10.1200.10">
    <property type="entry name" value="ACP-like"/>
    <property type="match status" value="1"/>
</dbReference>
<name>A0A143QMI4_RHOFA</name>
<organism evidence="2 3">
    <name type="scientific">Rhodococcoides fascians</name>
    <name type="common">Rhodococcus fascians</name>
    <dbReference type="NCBI Taxonomy" id="1828"/>
    <lineage>
        <taxon>Bacteria</taxon>
        <taxon>Bacillati</taxon>
        <taxon>Actinomycetota</taxon>
        <taxon>Actinomycetes</taxon>
        <taxon>Mycobacteriales</taxon>
        <taxon>Nocardiaceae</taxon>
        <taxon>Rhodococcoides</taxon>
    </lineage>
</organism>
<dbReference type="Proteomes" id="UP000076038">
    <property type="component" value="Chromosome"/>
</dbReference>